<dbReference type="EMBL" id="BNCP01000013">
    <property type="protein sequence ID" value="GIL78659.1"/>
    <property type="molecule type" value="Genomic_DNA"/>
</dbReference>
<feature type="compositionally biased region" description="Pro residues" evidence="1">
    <location>
        <begin position="57"/>
        <end position="70"/>
    </location>
</feature>
<evidence type="ECO:0000313" key="3">
    <source>
        <dbReference type="EMBL" id="GIM01438.1"/>
    </source>
</evidence>
<protein>
    <submittedName>
        <fullName evidence="2">Uncharacterized protein</fullName>
    </submittedName>
</protein>
<dbReference type="Proteomes" id="UP000722791">
    <property type="component" value="Unassembled WGS sequence"/>
</dbReference>
<feature type="region of interest" description="Disordered" evidence="1">
    <location>
        <begin position="54"/>
        <end position="116"/>
    </location>
</feature>
<evidence type="ECO:0000313" key="2">
    <source>
        <dbReference type="EMBL" id="GIL78659.1"/>
    </source>
</evidence>
<evidence type="ECO:0000313" key="4">
    <source>
        <dbReference type="Proteomes" id="UP000747110"/>
    </source>
</evidence>
<dbReference type="AlphaFoldDB" id="A0A8J4CAE6"/>
<evidence type="ECO:0000256" key="1">
    <source>
        <dbReference type="SAM" id="MobiDB-lite"/>
    </source>
</evidence>
<keyword evidence="4" id="KW-1185">Reference proteome</keyword>
<reference evidence="2" key="1">
    <citation type="journal article" date="2021" name="Proc. Natl. Acad. Sci. U.S.A.">
        <title>Three genomes in the algal genus Volvox reveal the fate of a haploid sex-determining region after a transition to homothallism.</title>
        <authorList>
            <person name="Yamamoto K."/>
            <person name="Hamaji T."/>
            <person name="Kawai-Toyooka H."/>
            <person name="Matsuzaki R."/>
            <person name="Takahashi F."/>
            <person name="Nishimura Y."/>
            <person name="Kawachi M."/>
            <person name="Noguchi H."/>
            <person name="Minakuchi Y."/>
            <person name="Umen J.G."/>
            <person name="Toyoda A."/>
            <person name="Nozaki H."/>
        </authorList>
    </citation>
    <scope>NUCLEOTIDE SEQUENCE</scope>
    <source>
        <strain evidence="3">NIES-3785</strain>
        <strain evidence="2">NIES-3786</strain>
    </source>
</reference>
<sequence>MSSSPETTLLHISEHPAHVHVTIPSRSPKLISQLAFHHAPVRSNVMVLEPLTQPLLAPRPFPPPPAPPPLKELRGPAKRAPIADDDDNGGSLTSPLHPEPSQPQPLSAAPTCRGDV</sequence>
<accession>A0A8J4CAE6</accession>
<organism evidence="2 4">
    <name type="scientific">Volvox reticuliferus</name>
    <dbReference type="NCBI Taxonomy" id="1737510"/>
    <lineage>
        <taxon>Eukaryota</taxon>
        <taxon>Viridiplantae</taxon>
        <taxon>Chlorophyta</taxon>
        <taxon>core chlorophytes</taxon>
        <taxon>Chlorophyceae</taxon>
        <taxon>CS clade</taxon>
        <taxon>Chlamydomonadales</taxon>
        <taxon>Volvocaceae</taxon>
        <taxon>Volvox</taxon>
    </lineage>
</organism>
<dbReference type="Proteomes" id="UP000747110">
    <property type="component" value="Unassembled WGS sequence"/>
</dbReference>
<proteinExistence type="predicted"/>
<dbReference type="EMBL" id="BNCQ01000009">
    <property type="protein sequence ID" value="GIM01438.1"/>
    <property type="molecule type" value="Genomic_DNA"/>
</dbReference>
<comment type="caution">
    <text evidence="2">The sequence shown here is derived from an EMBL/GenBank/DDBJ whole genome shotgun (WGS) entry which is preliminary data.</text>
</comment>
<name>A0A8J4CAE6_9CHLO</name>
<gene>
    <name evidence="2" type="ORF">Vretifemale_8072</name>
    <name evidence="3" type="ORF">Vretimale_6154</name>
</gene>